<proteinExistence type="predicted"/>
<dbReference type="SUPFAM" id="SSF53756">
    <property type="entry name" value="UDP-Glycosyltransferase/glycogen phosphorylase"/>
    <property type="match status" value="1"/>
</dbReference>
<keyword evidence="1" id="KW-0175">Coiled coil</keyword>
<protein>
    <recommendedName>
        <fullName evidence="4">Glycosyltransferase</fullName>
    </recommendedName>
</protein>
<evidence type="ECO:0000313" key="2">
    <source>
        <dbReference type="EMBL" id="QSE98408.1"/>
    </source>
</evidence>
<feature type="coiled-coil region" evidence="1">
    <location>
        <begin position="5"/>
        <end position="96"/>
    </location>
</feature>
<reference evidence="2" key="1">
    <citation type="submission" date="2021-02" db="EMBL/GenBank/DDBJ databases">
        <title>Fulvivirga sp. S481 isolated from sea water.</title>
        <authorList>
            <person name="Bae S.S."/>
            <person name="Baek K."/>
        </authorList>
    </citation>
    <scope>NUCLEOTIDE SEQUENCE</scope>
    <source>
        <strain evidence="2">S481</strain>
    </source>
</reference>
<dbReference type="KEGG" id="fuv:JR347_04845"/>
<dbReference type="EMBL" id="CP070608">
    <property type="protein sequence ID" value="QSE98408.1"/>
    <property type="molecule type" value="Genomic_DNA"/>
</dbReference>
<keyword evidence="3" id="KW-1185">Reference proteome</keyword>
<dbReference type="Gene3D" id="3.90.550.10">
    <property type="entry name" value="Spore Coat Polysaccharide Biosynthesis Protein SpsA, Chain A"/>
    <property type="match status" value="1"/>
</dbReference>
<accession>A0A974WIJ7</accession>
<gene>
    <name evidence="2" type="ORF">JR347_04845</name>
</gene>
<sequence>MPHDLKEVQQKVDLHESEINSKLDKLRHKLAKIDDDLSVINNKQNNTFNKQIAKIEELQIRNSNLSKQNDELKNEIKSLLKDKNNLRTSLQEKEKQLSDYWETIQKLRIKGRLKRLLPQFFFSSKENELNRNEDSILESYDSNESSPKKKLSKKLTIDLKSQKKLNKEIRGLWYNYSEETLFDLNRILSDTKSNPPTISYISYHIALWYAAINNWKESLHFQSKIVENTLPKELISQVVLLKFFTKLHLKENVGESLLLPKNNANDIALRFLEAFSTEMEKGQKAFENCLNQTYQSIESVNFFKNSGANTSKGIAKNSRLNVPEVTIFLPYFAPNDSLPVVLESLTNQSIRITKIVIITNQELNVNNALSVGDENIQLIKVPSPSEFISTVNQLILTVSTEFILVMTELGVIQFNLIEKMTAEFENDSDIKLLFPVTARVNRNFEFIPYLSDQGVSLTSNTDISCCLIKSQVLNENSGFFNIKTDSLFEFKSRLESLYSKGSCKEFRTALPSYIEINPDEKDIKSEYFGAVREFRESRKFLFKKNVSDGSPDISRVPNYLTYDVNNKKRYDLIVIADFNLNGGAYVSTFHYVKAALASLLNVAIVQWRRYDLNPELELKDEVRQLIADSKIDILTFEDIAETDTVIVGYPVIANKKLDLVPNIKCNNFLVLVNQSAERLYTGEDVAYVPTEVYNKLQNLFNTNPTWVPISGIIRNLMIGDDRFENCHKENWTPLIDIDQWCTNDLFWRREEHKIPVIGRHSRDHYTKWPSDRESLISAYCVNKDCEFRVLGGADHAINLIGFNPENWNVLNFEPNPQVFLSQLDFFIHYPHEECVEAFGRAVLEAMAMGIPVILPPIFKDTFEDYALYAEPEHVWDKISALWDDEKKYLAQASLSRKFVLERAGYNQLKGRLKRLN</sequence>
<dbReference type="Gene3D" id="3.40.50.2000">
    <property type="entry name" value="Glycogen Phosphorylase B"/>
    <property type="match status" value="1"/>
</dbReference>
<name>A0A974WIJ7_9BACT</name>
<evidence type="ECO:0000256" key="1">
    <source>
        <dbReference type="SAM" id="Coils"/>
    </source>
</evidence>
<dbReference type="SUPFAM" id="SSF53448">
    <property type="entry name" value="Nucleotide-diphospho-sugar transferases"/>
    <property type="match status" value="1"/>
</dbReference>
<dbReference type="InterPro" id="IPR029044">
    <property type="entry name" value="Nucleotide-diphossugar_trans"/>
</dbReference>
<evidence type="ECO:0000313" key="3">
    <source>
        <dbReference type="Proteomes" id="UP000662783"/>
    </source>
</evidence>
<dbReference type="Proteomes" id="UP000662783">
    <property type="component" value="Chromosome"/>
</dbReference>
<dbReference type="AlphaFoldDB" id="A0A974WIJ7"/>
<organism evidence="2 3">
    <name type="scientific">Fulvivirga lutea</name>
    <dbReference type="NCBI Taxonomy" id="2810512"/>
    <lineage>
        <taxon>Bacteria</taxon>
        <taxon>Pseudomonadati</taxon>
        <taxon>Bacteroidota</taxon>
        <taxon>Cytophagia</taxon>
        <taxon>Cytophagales</taxon>
        <taxon>Fulvivirgaceae</taxon>
        <taxon>Fulvivirga</taxon>
    </lineage>
</organism>
<evidence type="ECO:0008006" key="4">
    <source>
        <dbReference type="Google" id="ProtNLM"/>
    </source>
</evidence>
<dbReference type="RefSeq" id="WP_205722922.1">
    <property type="nucleotide sequence ID" value="NZ_CP070608.1"/>
</dbReference>